<dbReference type="InterPro" id="IPR021087">
    <property type="entry name" value="Uncharacterised_PixA/AidA"/>
</dbReference>
<accession>A0ABY7SJZ6</accession>
<protein>
    <submittedName>
        <fullName evidence="2">Inclusion body family protein</fullName>
    </submittedName>
</protein>
<name>A0ABY7SJZ6_9RHOB</name>
<evidence type="ECO:0000256" key="1">
    <source>
        <dbReference type="SAM" id="MobiDB-lite"/>
    </source>
</evidence>
<dbReference type="RefSeq" id="WP_271886904.1">
    <property type="nucleotide sequence ID" value="NZ_CP067136.1"/>
</dbReference>
<evidence type="ECO:0000313" key="2">
    <source>
        <dbReference type="EMBL" id="WCR07307.1"/>
    </source>
</evidence>
<proteinExistence type="predicted"/>
<feature type="region of interest" description="Disordered" evidence="1">
    <location>
        <begin position="102"/>
        <end position="123"/>
    </location>
</feature>
<reference evidence="2 3" key="1">
    <citation type="submission" date="2021-01" db="EMBL/GenBank/DDBJ databases">
        <title>Biogeographic distribution of Paracoccus.</title>
        <authorList>
            <person name="Hollensteiner J."/>
            <person name="Leineberger J."/>
            <person name="Brinkhoff T."/>
            <person name="Daniel R."/>
        </authorList>
    </citation>
    <scope>NUCLEOTIDE SEQUENCE [LARGE SCALE GENOMIC DNA]</scope>
    <source>
        <strain evidence="2 3">KCTC 22803</strain>
    </source>
</reference>
<organism evidence="2 3">
    <name type="scientific">Paracoccus fistulariae</name>
    <dbReference type="NCBI Taxonomy" id="658446"/>
    <lineage>
        <taxon>Bacteria</taxon>
        <taxon>Pseudomonadati</taxon>
        <taxon>Pseudomonadota</taxon>
        <taxon>Alphaproteobacteria</taxon>
        <taxon>Rhodobacterales</taxon>
        <taxon>Paracoccaceae</taxon>
        <taxon>Paracoccus</taxon>
    </lineage>
</organism>
<dbReference type="Pfam" id="PF12306">
    <property type="entry name" value="PixA"/>
    <property type="match status" value="1"/>
</dbReference>
<keyword evidence="3" id="KW-1185">Reference proteome</keyword>
<dbReference type="Proteomes" id="UP001219349">
    <property type="component" value="Chromosome"/>
</dbReference>
<sequence>MADTETIIDVLTAIDADSIVATLGTNSDSANPVQITQPDLIFMLTRQKNALSGEGGTELQISAQTMDTIRWRATSMSMNAAYSVILYDFVAASGANLISPPQPLEADVTDPLPDPADPTTPKTQKIKSYFWNTTVLEPGNTTYHFKFMILDRTGVVQGYYWWDPYIHINS</sequence>
<dbReference type="InterPro" id="IPR038712">
    <property type="entry name" value="PixA-like_sf"/>
</dbReference>
<evidence type="ECO:0000313" key="3">
    <source>
        <dbReference type="Proteomes" id="UP001219349"/>
    </source>
</evidence>
<dbReference type="Gene3D" id="2.60.40.3910">
    <property type="entry name" value="Inclusion body protein"/>
    <property type="match status" value="1"/>
</dbReference>
<gene>
    <name evidence="2" type="ORF">JHX87_00110</name>
</gene>
<dbReference type="EMBL" id="CP067136">
    <property type="protein sequence ID" value="WCR07307.1"/>
    <property type="molecule type" value="Genomic_DNA"/>
</dbReference>